<dbReference type="PANTHER" id="PTHR30535:SF34">
    <property type="entry name" value="MOLYBDATE-BINDING PROTEIN MOLA"/>
    <property type="match status" value="1"/>
</dbReference>
<dbReference type="EMBL" id="AP018449">
    <property type="protein sequence ID" value="BBB89391.1"/>
    <property type="molecule type" value="Genomic_DNA"/>
</dbReference>
<dbReference type="SUPFAM" id="SSF53807">
    <property type="entry name" value="Helical backbone' metal receptor"/>
    <property type="match status" value="1"/>
</dbReference>
<organism evidence="2 3">
    <name type="scientific">Methylomusa anaerophila</name>
    <dbReference type="NCBI Taxonomy" id="1930071"/>
    <lineage>
        <taxon>Bacteria</taxon>
        <taxon>Bacillati</taxon>
        <taxon>Bacillota</taxon>
        <taxon>Negativicutes</taxon>
        <taxon>Selenomonadales</taxon>
        <taxon>Sporomusaceae</taxon>
        <taxon>Methylomusa</taxon>
    </lineage>
</organism>
<evidence type="ECO:0000256" key="1">
    <source>
        <dbReference type="ARBA" id="ARBA00008814"/>
    </source>
</evidence>
<reference evidence="2 3" key="1">
    <citation type="journal article" date="2018" name="Int. J. Syst. Evol. Microbiol.">
        <title>Methylomusa anaerophila gen. nov., sp. nov., an anaerobic methanol-utilizing bacterium isolated from a microbial fuel cell.</title>
        <authorList>
            <person name="Amano N."/>
            <person name="Yamamuro A."/>
            <person name="Miyahara M."/>
            <person name="Kouzuma A."/>
            <person name="Abe T."/>
            <person name="Watanabe K."/>
        </authorList>
    </citation>
    <scope>NUCLEOTIDE SEQUENCE [LARGE SCALE GENOMIC DNA]</scope>
    <source>
        <strain evidence="2 3">MMFC1</strain>
    </source>
</reference>
<comment type="similarity">
    <text evidence="1">Belongs to the bacterial solute-binding protein 8 family.</text>
</comment>
<dbReference type="InterPro" id="IPR050902">
    <property type="entry name" value="ABC_Transporter_SBP"/>
</dbReference>
<sequence length="105" mass="11660">MVVKTISSNSKAMGEGFTDKTAVQAVYDGIISRTGWNELAAVKNNKVLLLAQNIGTTPEGSIIGMLYMAKTMYPDKFADIDPYEVYKQMEKEFFNIDPKGIIVFP</sequence>
<evidence type="ECO:0000313" key="3">
    <source>
        <dbReference type="Proteomes" id="UP000276437"/>
    </source>
</evidence>
<evidence type="ECO:0008006" key="4">
    <source>
        <dbReference type="Google" id="ProtNLM"/>
    </source>
</evidence>
<name>A0A348AE93_9FIRM</name>
<protein>
    <recommendedName>
        <fullName evidence="4">Periplasmic binding protein</fullName>
    </recommendedName>
</protein>
<keyword evidence="3" id="KW-1185">Reference proteome</keyword>
<dbReference type="Proteomes" id="UP000276437">
    <property type="component" value="Chromosome"/>
</dbReference>
<gene>
    <name evidence="2" type="ORF">MAMMFC1_00024</name>
</gene>
<evidence type="ECO:0000313" key="2">
    <source>
        <dbReference type="EMBL" id="BBB89391.1"/>
    </source>
</evidence>
<dbReference type="Gene3D" id="3.40.50.1980">
    <property type="entry name" value="Nitrogenase molybdenum iron protein domain"/>
    <property type="match status" value="1"/>
</dbReference>
<dbReference type="PANTHER" id="PTHR30535">
    <property type="entry name" value="VITAMIN B12-BINDING PROTEIN"/>
    <property type="match status" value="1"/>
</dbReference>
<dbReference type="KEGG" id="mana:MAMMFC1_00024"/>
<dbReference type="OrthoDB" id="9787830at2"/>
<proteinExistence type="inferred from homology"/>
<accession>A0A348AE93</accession>
<dbReference type="RefSeq" id="WP_126305540.1">
    <property type="nucleotide sequence ID" value="NZ_AP018449.1"/>
</dbReference>
<dbReference type="AlphaFoldDB" id="A0A348AE93"/>